<comment type="caution">
    <text evidence="1">The sequence shown here is derived from an EMBL/GenBank/DDBJ whole genome shotgun (WGS) entry which is preliminary data.</text>
</comment>
<evidence type="ECO:0000313" key="1">
    <source>
        <dbReference type="EMBL" id="MBD3870495.1"/>
    </source>
</evidence>
<dbReference type="EMBL" id="JACXWA010000064">
    <property type="protein sequence ID" value="MBD3870495.1"/>
    <property type="molecule type" value="Genomic_DNA"/>
</dbReference>
<dbReference type="AlphaFoldDB" id="A0A8J6Y4X2"/>
<name>A0A8J6Y4X2_9BACT</name>
<reference evidence="1 2" key="1">
    <citation type="submission" date="2020-08" db="EMBL/GenBank/DDBJ databases">
        <title>Acidobacteriota in marine sediments use diverse sulfur dissimilation pathways.</title>
        <authorList>
            <person name="Wasmund K."/>
        </authorList>
    </citation>
    <scope>NUCLEOTIDE SEQUENCE [LARGE SCALE GENOMIC DNA]</scope>
    <source>
        <strain evidence="1">MAG AM3-A</strain>
    </source>
</reference>
<proteinExistence type="predicted"/>
<accession>A0A8J6Y4X2</accession>
<gene>
    <name evidence="1" type="ORF">IFJ97_03960</name>
</gene>
<sequence length="128" mass="14522">MSFEKFIPPQTSGVRPRATIRPSGLISFDAATVETFGLDTASYAVLYFDKTRKMVGVQITKNQGDDGALKLSRRRRSVSLKAPQFFDLYGLSFEEAQRFDVGHDPDSNMLTISLKHVQRRRGRRPKKL</sequence>
<dbReference type="Proteomes" id="UP000598633">
    <property type="component" value="Unassembled WGS sequence"/>
</dbReference>
<organism evidence="1 2">
    <name type="scientific">Candidatus Sulfomarinibacter kjeldsenii</name>
    <dbReference type="NCBI Taxonomy" id="2885994"/>
    <lineage>
        <taxon>Bacteria</taxon>
        <taxon>Pseudomonadati</taxon>
        <taxon>Acidobacteriota</taxon>
        <taxon>Thermoanaerobaculia</taxon>
        <taxon>Thermoanaerobaculales</taxon>
        <taxon>Candidatus Sulfomarinibacteraceae</taxon>
        <taxon>Candidatus Sulfomarinibacter</taxon>
    </lineage>
</organism>
<protein>
    <submittedName>
        <fullName evidence="1">Uncharacterized protein</fullName>
    </submittedName>
</protein>
<evidence type="ECO:0000313" key="2">
    <source>
        <dbReference type="Proteomes" id="UP000598633"/>
    </source>
</evidence>